<proteinExistence type="predicted"/>
<evidence type="ECO:0000256" key="1">
    <source>
        <dbReference type="SAM" id="Phobius"/>
    </source>
</evidence>
<feature type="transmembrane region" description="Helical" evidence="1">
    <location>
        <begin position="145"/>
        <end position="164"/>
    </location>
</feature>
<dbReference type="GeneID" id="111099689"/>
<keyword evidence="1" id="KW-0812">Transmembrane</keyword>
<reference evidence="3 4" key="1">
    <citation type="submission" date="2025-04" db="UniProtKB">
        <authorList>
            <consortium name="RefSeq"/>
        </authorList>
    </citation>
    <scope>IDENTIFICATION</scope>
    <source>
        <tissue evidence="3 4">Whole sample</tissue>
    </source>
</reference>
<dbReference type="RefSeq" id="XP_022286794.1">
    <property type="nucleotide sequence ID" value="XM_022431086.1"/>
</dbReference>
<dbReference type="AlphaFoldDB" id="A0A8B8AA90"/>
<evidence type="ECO:0000313" key="3">
    <source>
        <dbReference type="RefSeq" id="XP_022286793.1"/>
    </source>
</evidence>
<evidence type="ECO:0000313" key="2">
    <source>
        <dbReference type="Proteomes" id="UP000694844"/>
    </source>
</evidence>
<name>A0A8B8AA90_CRAVI</name>
<dbReference type="Proteomes" id="UP000694844">
    <property type="component" value="Chromosome 6"/>
</dbReference>
<organism evidence="2 4">
    <name type="scientific">Crassostrea virginica</name>
    <name type="common">Eastern oyster</name>
    <dbReference type="NCBI Taxonomy" id="6565"/>
    <lineage>
        <taxon>Eukaryota</taxon>
        <taxon>Metazoa</taxon>
        <taxon>Spiralia</taxon>
        <taxon>Lophotrochozoa</taxon>
        <taxon>Mollusca</taxon>
        <taxon>Bivalvia</taxon>
        <taxon>Autobranchia</taxon>
        <taxon>Pteriomorphia</taxon>
        <taxon>Ostreida</taxon>
        <taxon>Ostreoidea</taxon>
        <taxon>Ostreidae</taxon>
        <taxon>Crassostrea</taxon>
    </lineage>
</organism>
<sequence>MGEVNVCPKNQTEVDEAGKRLGCGQDKYGHSQYMCLPNEEKTSLVEFCYNGVMGIVYKGCCLEASARKVIRRECSSFAFGCPEEHVYKYELFKYPACQYINVKHRCYKLDPSCPPEKQWNSTDRTNNSTINYIVCDYNQNNNIEILIILGFIVITNLLFIFYCLMKKNNKQKTGEIISLLSRNQGIELFWVLLWKGIGQTLKDYIDIDVDNRINISERSEFFIGVIEQIKANLDELKRKFYGNGMQPTSSSTYTANRLLNHETLQSYDKVENHPVEENKSLLGEITNEDEKALVLWLSLTGEKIARLN</sequence>
<keyword evidence="2" id="KW-1185">Reference proteome</keyword>
<dbReference type="OrthoDB" id="6202893at2759"/>
<keyword evidence="1" id="KW-1133">Transmembrane helix</keyword>
<accession>A0A8B8AA90</accession>
<keyword evidence="1" id="KW-0472">Membrane</keyword>
<dbReference type="RefSeq" id="XP_022286793.1">
    <property type="nucleotide sequence ID" value="XM_022431085.1"/>
</dbReference>
<protein>
    <submittedName>
        <fullName evidence="3 4">Uncharacterized protein LOC111099689 isoform X1</fullName>
    </submittedName>
</protein>
<gene>
    <name evidence="3 4" type="primary">LOC111099689</name>
</gene>
<evidence type="ECO:0000313" key="4">
    <source>
        <dbReference type="RefSeq" id="XP_022286794.1"/>
    </source>
</evidence>
<dbReference type="KEGG" id="cvn:111099689"/>